<feature type="non-terminal residue" evidence="4">
    <location>
        <position position="1"/>
    </location>
</feature>
<protein>
    <recommendedName>
        <fullName evidence="2">ubiquitinyl hydrolase 1</fullName>
        <ecNumber evidence="2">3.4.19.12</ecNumber>
    </recommendedName>
</protein>
<dbReference type="SUPFAM" id="SSF54001">
    <property type="entry name" value="Cysteine proteinases"/>
    <property type="match status" value="1"/>
</dbReference>
<dbReference type="STRING" id="10195.A0A3M7P699"/>
<feature type="domain" description="USP" evidence="3">
    <location>
        <begin position="1"/>
        <end position="273"/>
    </location>
</feature>
<evidence type="ECO:0000256" key="2">
    <source>
        <dbReference type="ARBA" id="ARBA00012759"/>
    </source>
</evidence>
<dbReference type="EC" id="3.4.19.12" evidence="2"/>
<accession>A0A3M7P699</accession>
<evidence type="ECO:0000313" key="4">
    <source>
        <dbReference type="EMBL" id="RMZ94651.1"/>
    </source>
</evidence>
<dbReference type="InterPro" id="IPR038765">
    <property type="entry name" value="Papain-like_cys_pep_sf"/>
</dbReference>
<dbReference type="InterPro" id="IPR018200">
    <property type="entry name" value="USP_CS"/>
</dbReference>
<dbReference type="Pfam" id="PF00443">
    <property type="entry name" value="UCH"/>
    <property type="match status" value="1"/>
</dbReference>
<dbReference type="EMBL" id="REGN01012892">
    <property type="protein sequence ID" value="RMZ94651.1"/>
    <property type="molecule type" value="Genomic_DNA"/>
</dbReference>
<name>A0A3M7P699_BRAPC</name>
<evidence type="ECO:0000313" key="5">
    <source>
        <dbReference type="Proteomes" id="UP000276133"/>
    </source>
</evidence>
<dbReference type="PROSITE" id="PS50235">
    <property type="entry name" value="USP_3"/>
    <property type="match status" value="1"/>
</dbReference>
<keyword evidence="5" id="KW-1185">Reference proteome</keyword>
<dbReference type="AlphaFoldDB" id="A0A3M7P699"/>
<dbReference type="GO" id="GO:0016579">
    <property type="term" value="P:protein deubiquitination"/>
    <property type="evidence" value="ECO:0007669"/>
    <property type="project" value="InterPro"/>
</dbReference>
<evidence type="ECO:0000256" key="1">
    <source>
        <dbReference type="ARBA" id="ARBA00000707"/>
    </source>
</evidence>
<comment type="catalytic activity">
    <reaction evidence="1">
        <text>Thiol-dependent hydrolysis of ester, thioester, amide, peptide and isopeptide bonds formed by the C-terminal Gly of ubiquitin (a 76-residue protein attached to proteins as an intracellular targeting signal).</text>
        <dbReference type="EC" id="3.4.19.12"/>
    </reaction>
</comment>
<dbReference type="Gene3D" id="3.90.70.10">
    <property type="entry name" value="Cysteine proteinases"/>
    <property type="match status" value="1"/>
</dbReference>
<dbReference type="PANTHER" id="PTHR21646">
    <property type="entry name" value="UBIQUITIN CARBOXYL-TERMINAL HYDROLASE"/>
    <property type="match status" value="1"/>
</dbReference>
<organism evidence="4 5">
    <name type="scientific">Brachionus plicatilis</name>
    <name type="common">Marine rotifer</name>
    <name type="synonym">Brachionus muelleri</name>
    <dbReference type="NCBI Taxonomy" id="10195"/>
    <lineage>
        <taxon>Eukaryota</taxon>
        <taxon>Metazoa</taxon>
        <taxon>Spiralia</taxon>
        <taxon>Gnathifera</taxon>
        <taxon>Rotifera</taxon>
        <taxon>Eurotatoria</taxon>
        <taxon>Monogononta</taxon>
        <taxon>Pseudotrocha</taxon>
        <taxon>Ploima</taxon>
        <taxon>Brachionidae</taxon>
        <taxon>Brachionus</taxon>
    </lineage>
</organism>
<dbReference type="PROSITE" id="PS00973">
    <property type="entry name" value="USP_2"/>
    <property type="match status" value="1"/>
</dbReference>
<reference evidence="4 5" key="1">
    <citation type="journal article" date="2018" name="Sci. Rep.">
        <title>Genomic signatures of local adaptation to the degree of environmental predictability in rotifers.</title>
        <authorList>
            <person name="Franch-Gras L."/>
            <person name="Hahn C."/>
            <person name="Garcia-Roger E.M."/>
            <person name="Carmona M.J."/>
            <person name="Serra M."/>
            <person name="Gomez A."/>
        </authorList>
    </citation>
    <scope>NUCLEOTIDE SEQUENCE [LARGE SCALE GENOMIC DNA]</scope>
    <source>
        <strain evidence="4">HYR1</strain>
    </source>
</reference>
<dbReference type="PANTHER" id="PTHR21646:SF46">
    <property type="entry name" value="UBIQUITIN CARBOXYL-TERMINAL HYDROLASE"/>
    <property type="match status" value="1"/>
</dbReference>
<dbReference type="Proteomes" id="UP000276133">
    <property type="component" value="Unassembled WGS sequence"/>
</dbReference>
<dbReference type="OrthoDB" id="292964at2759"/>
<gene>
    <name evidence="4" type="ORF">BpHYR1_027081</name>
</gene>
<proteinExistence type="predicted"/>
<keyword evidence="4" id="KW-0378">Hydrolase</keyword>
<comment type="caution">
    <text evidence="4">The sequence shown here is derived from an EMBL/GenBank/DDBJ whole genome shotgun (WGS) entry which is preliminary data.</text>
</comment>
<dbReference type="InterPro" id="IPR001394">
    <property type="entry name" value="Peptidase_C19_UCH"/>
</dbReference>
<dbReference type="InterPro" id="IPR028889">
    <property type="entry name" value="USP"/>
</dbReference>
<sequence length="323" mass="38085">ECVISYEEMYANFDQNDSHEFLDRVLNILHEELKNKKIEDTLSLKAVYIDYKDLQNEILNHGSHLWKCYLNSLQSFIAELFHSLTYEKIQCLECNQISVKFDLSNGLVLPLPEVQNQISKKRKYADCFLTLHDCLNEHFKIIHTNTPENYCRNCCRKTKSEEQFQLFNLPKIFIIQLNRFQCDNFFNKTKNDQFIEFFENIDLNKYTNDRKKYSKYELVAVSNHFGSLYNGHYTTHAKNDKSEQWFNFNDENVTNIGGSIVTQNAFFLVYVLDGKSDTTVSTTSSDGKDCLNPESSLHEYDFCKRKKKRRFNFSLALLCNLLL</sequence>
<evidence type="ECO:0000259" key="3">
    <source>
        <dbReference type="PROSITE" id="PS50235"/>
    </source>
</evidence>
<dbReference type="CDD" id="cd02257">
    <property type="entry name" value="Peptidase_C19"/>
    <property type="match status" value="1"/>
</dbReference>
<dbReference type="GO" id="GO:0004843">
    <property type="term" value="F:cysteine-type deubiquitinase activity"/>
    <property type="evidence" value="ECO:0007669"/>
    <property type="project" value="UniProtKB-EC"/>
</dbReference>
<dbReference type="InterPro" id="IPR050185">
    <property type="entry name" value="Ub_carboxyl-term_hydrolase"/>
</dbReference>